<proteinExistence type="predicted"/>
<evidence type="ECO:0000313" key="4">
    <source>
        <dbReference type="Proteomes" id="UP000256328"/>
    </source>
</evidence>
<dbReference type="AlphaFoldDB" id="A0A3D8SA21"/>
<keyword evidence="2" id="KW-0812">Transmembrane</keyword>
<feature type="transmembrane region" description="Helical" evidence="2">
    <location>
        <begin position="77"/>
        <end position="97"/>
    </location>
</feature>
<dbReference type="OrthoDB" id="2253354at2759"/>
<reference evidence="3 4" key="1">
    <citation type="journal article" date="2018" name="IMA Fungus">
        <title>IMA Genome-F 9: Draft genome sequence of Annulohypoxylon stygium, Aspergillus mulundensis, Berkeleyomyces basicola (syn. Thielaviopsis basicola), Ceratocystis smalleyi, two Cercospora beticola strains, Coleophoma cylindrospora, Fusarium fracticaudum, Phialophora cf. hyalina, and Morchella septimelata.</title>
        <authorList>
            <person name="Wingfield B.D."/>
            <person name="Bills G.F."/>
            <person name="Dong Y."/>
            <person name="Huang W."/>
            <person name="Nel W.J."/>
            <person name="Swalarsk-Parry B.S."/>
            <person name="Vaghefi N."/>
            <person name="Wilken P.M."/>
            <person name="An Z."/>
            <person name="de Beer Z.W."/>
            <person name="De Vos L."/>
            <person name="Chen L."/>
            <person name="Duong T.A."/>
            <person name="Gao Y."/>
            <person name="Hammerbacher A."/>
            <person name="Kikkert J.R."/>
            <person name="Li Y."/>
            <person name="Li H."/>
            <person name="Li K."/>
            <person name="Li Q."/>
            <person name="Liu X."/>
            <person name="Ma X."/>
            <person name="Naidoo K."/>
            <person name="Pethybridge S.J."/>
            <person name="Sun J."/>
            <person name="Steenkamp E.T."/>
            <person name="van der Nest M.A."/>
            <person name="van Wyk S."/>
            <person name="Wingfield M.J."/>
            <person name="Xiong C."/>
            <person name="Yue Q."/>
            <person name="Zhang X."/>
        </authorList>
    </citation>
    <scope>NUCLEOTIDE SEQUENCE [LARGE SCALE GENOMIC DNA]</scope>
    <source>
        <strain evidence="3 4">BP5796</strain>
    </source>
</reference>
<keyword evidence="4" id="KW-1185">Reference proteome</keyword>
<organism evidence="3 4">
    <name type="scientific">Coleophoma crateriformis</name>
    <dbReference type="NCBI Taxonomy" id="565419"/>
    <lineage>
        <taxon>Eukaryota</taxon>
        <taxon>Fungi</taxon>
        <taxon>Dikarya</taxon>
        <taxon>Ascomycota</taxon>
        <taxon>Pezizomycotina</taxon>
        <taxon>Leotiomycetes</taxon>
        <taxon>Helotiales</taxon>
        <taxon>Dermateaceae</taxon>
        <taxon>Coleophoma</taxon>
    </lineage>
</organism>
<dbReference type="Proteomes" id="UP000256328">
    <property type="component" value="Unassembled WGS sequence"/>
</dbReference>
<feature type="compositionally biased region" description="Basic and acidic residues" evidence="1">
    <location>
        <begin position="172"/>
        <end position="182"/>
    </location>
</feature>
<accession>A0A3D8SA21</accession>
<sequence length="204" mass="22732">MNRSAMSRRIFLAAPSLRSALISRQPAPSAALSYSSSAPNITSTSFWTSLVPKPLRRGDTSTSAKKGKTKSKEWNPATFFINIFLLIGSMSIQMIALRNDFAAFNRRADAKIGLLKEIIERVQKGEDVDVEGLLGAGDKEKEKEWEEVLLEIEREDEAWEQSRRQKPKHGRNLNDDATERPPAEAQKPSADIAKSKTNAPPGFY</sequence>
<keyword evidence="2" id="KW-0472">Membrane</keyword>
<name>A0A3D8SA21_9HELO</name>
<dbReference type="InterPro" id="IPR035213">
    <property type="entry name" value="DUF5321"/>
</dbReference>
<dbReference type="Pfam" id="PF17254">
    <property type="entry name" value="DUF5321"/>
    <property type="match status" value="1"/>
</dbReference>
<dbReference type="EMBL" id="PDLN01000006">
    <property type="protein sequence ID" value="RDW83123.1"/>
    <property type="molecule type" value="Genomic_DNA"/>
</dbReference>
<gene>
    <name evidence="3" type="ORF">BP5796_04614</name>
</gene>
<feature type="region of interest" description="Disordered" evidence="1">
    <location>
        <begin position="156"/>
        <end position="204"/>
    </location>
</feature>
<comment type="caution">
    <text evidence="3">The sequence shown here is derived from an EMBL/GenBank/DDBJ whole genome shotgun (WGS) entry which is preliminary data.</text>
</comment>
<evidence type="ECO:0000313" key="3">
    <source>
        <dbReference type="EMBL" id="RDW83123.1"/>
    </source>
</evidence>
<evidence type="ECO:0000256" key="2">
    <source>
        <dbReference type="SAM" id="Phobius"/>
    </source>
</evidence>
<keyword evidence="2" id="KW-1133">Transmembrane helix</keyword>
<evidence type="ECO:0000256" key="1">
    <source>
        <dbReference type="SAM" id="MobiDB-lite"/>
    </source>
</evidence>
<protein>
    <submittedName>
        <fullName evidence="3">Uncharacterized protein</fullName>
    </submittedName>
</protein>